<sequence length="368" mass="40376">MQLSDDSQTLLEVNESDMIDGSYQIPSGVTRIGKQAFIHSSGLKKVMFPPAGVTFIGKSAFNQCINLTTIVLPESITSIERAAFLGCTSLQMLTLPPGLTTIDVGVFYNCTSLQSIIIPSGVTVIGISAFEGCASLQAITLPAGVHIIGDRAFSDCSCLQRITLPAGITSIGEQTFSGCSQLEIIMLPAGVTSIASNAFQGCANLNYIIIDSAAEADVTRIIALLPNELKSKVITKSWSDGIMRLQDKQLARLLYTPQTNRIYRFFHLDTQHVSQVEVKNKQGEQIAKVCKQLPEELFCYINVQGVEANLYYQKAKDLVSRLPWPRNDNEFKDYQKHLDDIIKAHIKQAQDFNKAKESKTNSSNCVIS</sequence>
<protein>
    <recommendedName>
        <fullName evidence="3">Bacterial surface protein 26-residue repeat</fullName>
    </recommendedName>
</protein>
<dbReference type="InterPro" id="IPR026906">
    <property type="entry name" value="LRR_5"/>
</dbReference>
<organism evidence="1 2">
    <name type="scientific">Legionella beliardensis</name>
    <dbReference type="NCBI Taxonomy" id="91822"/>
    <lineage>
        <taxon>Bacteria</taxon>
        <taxon>Pseudomonadati</taxon>
        <taxon>Pseudomonadota</taxon>
        <taxon>Gammaproteobacteria</taxon>
        <taxon>Legionellales</taxon>
        <taxon>Legionellaceae</taxon>
        <taxon>Legionella</taxon>
    </lineage>
</organism>
<dbReference type="EMBL" id="UGNV01000001">
    <property type="protein sequence ID" value="STX29215.1"/>
    <property type="molecule type" value="Genomic_DNA"/>
</dbReference>
<proteinExistence type="predicted"/>
<dbReference type="InterPro" id="IPR032675">
    <property type="entry name" value="LRR_dom_sf"/>
</dbReference>
<dbReference type="InterPro" id="IPR053139">
    <property type="entry name" value="Surface_bspA-like"/>
</dbReference>
<dbReference type="RefSeq" id="WP_115302905.1">
    <property type="nucleotide sequence ID" value="NZ_CAAAHO010000007.1"/>
</dbReference>
<reference evidence="1 2" key="1">
    <citation type="submission" date="2018-06" db="EMBL/GenBank/DDBJ databases">
        <authorList>
            <consortium name="Pathogen Informatics"/>
            <person name="Doyle S."/>
        </authorList>
    </citation>
    <scope>NUCLEOTIDE SEQUENCE [LARGE SCALE GENOMIC DNA]</scope>
    <source>
        <strain evidence="1 2">NCTC13315</strain>
    </source>
</reference>
<evidence type="ECO:0008006" key="3">
    <source>
        <dbReference type="Google" id="ProtNLM"/>
    </source>
</evidence>
<name>A0A378I3C0_9GAMM</name>
<dbReference type="PANTHER" id="PTHR45661">
    <property type="entry name" value="SURFACE ANTIGEN"/>
    <property type="match status" value="1"/>
</dbReference>
<evidence type="ECO:0000313" key="2">
    <source>
        <dbReference type="Proteomes" id="UP000254968"/>
    </source>
</evidence>
<accession>A0A378I3C0</accession>
<dbReference type="Proteomes" id="UP000254968">
    <property type="component" value="Unassembled WGS sequence"/>
</dbReference>
<evidence type="ECO:0000313" key="1">
    <source>
        <dbReference type="EMBL" id="STX29215.1"/>
    </source>
</evidence>
<keyword evidence="2" id="KW-1185">Reference proteome</keyword>
<dbReference type="PANTHER" id="PTHR45661:SF3">
    <property type="entry name" value="IG-LIKE DOMAIN-CONTAINING PROTEIN"/>
    <property type="match status" value="1"/>
</dbReference>
<dbReference type="Pfam" id="PF13306">
    <property type="entry name" value="LRR_5"/>
    <property type="match status" value="1"/>
</dbReference>
<dbReference type="Gene3D" id="3.80.10.10">
    <property type="entry name" value="Ribonuclease Inhibitor"/>
    <property type="match status" value="2"/>
</dbReference>
<gene>
    <name evidence="1" type="ORF">NCTC13315_01753</name>
</gene>
<dbReference type="AlphaFoldDB" id="A0A378I3C0"/>
<dbReference type="SUPFAM" id="SSF52058">
    <property type="entry name" value="L domain-like"/>
    <property type="match status" value="1"/>
</dbReference>
<dbReference type="OrthoDB" id="5654383at2"/>